<proteinExistence type="predicted"/>
<reference evidence="1" key="1">
    <citation type="submission" date="2018-05" db="EMBL/GenBank/DDBJ databases">
        <authorList>
            <person name="Lanie J.A."/>
            <person name="Ng W.-L."/>
            <person name="Kazmierczak K.M."/>
            <person name="Andrzejewski T.M."/>
            <person name="Davidsen T.M."/>
            <person name="Wayne K.J."/>
            <person name="Tettelin H."/>
            <person name="Glass J.I."/>
            <person name="Rusch D."/>
            <person name="Podicherti R."/>
            <person name="Tsui H.-C.T."/>
            <person name="Winkler M.E."/>
        </authorList>
    </citation>
    <scope>NUCLEOTIDE SEQUENCE</scope>
</reference>
<protein>
    <submittedName>
        <fullName evidence="1">Uncharacterized protein</fullName>
    </submittedName>
</protein>
<name>A0A381V0S0_9ZZZZ</name>
<accession>A0A381V0S0</accession>
<organism evidence="1">
    <name type="scientific">marine metagenome</name>
    <dbReference type="NCBI Taxonomy" id="408172"/>
    <lineage>
        <taxon>unclassified sequences</taxon>
        <taxon>metagenomes</taxon>
        <taxon>ecological metagenomes</taxon>
    </lineage>
</organism>
<sequence>EFNYVFTLNTFDTNLVINQENVVDLQIETIIDKKTNLDIEITKKNLKKLNLVNINTPNKIIFNDIFHFKKDIELSNNQRLIIQNNENNKKYIYNYPKFNMRYIYLNDFNKDPVDNVKKLFFHDKLDILLGFFPLYANFVSNFIKTIDIKVEYLMRRYIEIYIKKDTFGEYLPYDKELLNKIHLIYRRTRRRIQKEDIRFLLLNLDTKKIKKIFPINYQLCE</sequence>
<dbReference type="AlphaFoldDB" id="A0A381V0S0"/>
<feature type="non-terminal residue" evidence="1">
    <location>
        <position position="1"/>
    </location>
</feature>
<evidence type="ECO:0000313" key="1">
    <source>
        <dbReference type="EMBL" id="SVA33418.1"/>
    </source>
</evidence>
<dbReference type="EMBL" id="UINC01007455">
    <property type="protein sequence ID" value="SVA33418.1"/>
    <property type="molecule type" value="Genomic_DNA"/>
</dbReference>
<gene>
    <name evidence="1" type="ORF">METZ01_LOCUS86272</name>
</gene>